<reference evidence="6 7" key="1">
    <citation type="submission" date="2018-11" db="EMBL/GenBank/DDBJ databases">
        <title>Microbial catabolism of amino acid.</title>
        <authorList>
            <person name="Hibi M."/>
            <person name="Ogawa J."/>
        </authorList>
    </citation>
    <scope>NUCLEOTIDE SEQUENCE [LARGE SCALE GENOMIC DNA]</scope>
    <source>
        <strain evidence="6 7">C31-06</strain>
    </source>
</reference>
<dbReference type="GO" id="GO:0006631">
    <property type="term" value="P:fatty acid metabolic process"/>
    <property type="evidence" value="ECO:0007669"/>
    <property type="project" value="UniProtKB-KW"/>
</dbReference>
<name>A0A402CL98_RHOWR</name>
<keyword evidence="7" id="KW-1185">Reference proteome</keyword>
<dbReference type="RefSeq" id="WP_225858493.1">
    <property type="nucleotide sequence ID" value="NZ_BHYM01000092.1"/>
</dbReference>
<dbReference type="PANTHER" id="PTHR12418">
    <property type="entry name" value="ACYL-COENZYME A THIOESTERASE THEM4"/>
    <property type="match status" value="1"/>
</dbReference>
<evidence type="ECO:0000256" key="4">
    <source>
        <dbReference type="ARBA" id="ARBA00023098"/>
    </source>
</evidence>
<dbReference type="SUPFAM" id="SSF54637">
    <property type="entry name" value="Thioesterase/thiol ester dehydrase-isomerase"/>
    <property type="match status" value="1"/>
</dbReference>
<protein>
    <recommendedName>
        <fullName evidence="5">RHA1-ro05818 N-terminal helical domain-containing protein</fullName>
    </recommendedName>
</protein>
<dbReference type="Proteomes" id="UP000287519">
    <property type="component" value="Unassembled WGS sequence"/>
</dbReference>
<keyword evidence="4" id="KW-0443">Lipid metabolism</keyword>
<dbReference type="InterPro" id="IPR029069">
    <property type="entry name" value="HotDog_dom_sf"/>
</dbReference>
<accession>A0A402CL98</accession>
<dbReference type="AlphaFoldDB" id="A0A402CL98"/>
<gene>
    <name evidence="6" type="ORF">Rhow_008736</name>
</gene>
<dbReference type="EMBL" id="BHYM01000092">
    <property type="protein sequence ID" value="GCE44315.1"/>
    <property type="molecule type" value="Genomic_DNA"/>
</dbReference>
<keyword evidence="1" id="KW-0963">Cytoplasm</keyword>
<dbReference type="InterPro" id="IPR048654">
    <property type="entry name" value="RHA1_ro05818_N"/>
</dbReference>
<dbReference type="PANTHER" id="PTHR12418:SF19">
    <property type="entry name" value="ACYL-COENZYME A THIOESTERASE THEM4"/>
    <property type="match status" value="1"/>
</dbReference>
<evidence type="ECO:0000256" key="2">
    <source>
        <dbReference type="ARBA" id="ARBA00022801"/>
    </source>
</evidence>
<dbReference type="Gene3D" id="3.10.129.10">
    <property type="entry name" value="Hotdog Thioesterase"/>
    <property type="match status" value="1"/>
</dbReference>
<evidence type="ECO:0000259" key="5">
    <source>
        <dbReference type="Pfam" id="PF20859"/>
    </source>
</evidence>
<dbReference type="GO" id="GO:0016787">
    <property type="term" value="F:hydrolase activity"/>
    <property type="evidence" value="ECO:0007669"/>
    <property type="project" value="UniProtKB-KW"/>
</dbReference>
<dbReference type="Pfam" id="PF20859">
    <property type="entry name" value="RHA1_ro05818_N"/>
    <property type="match status" value="1"/>
</dbReference>
<comment type="caution">
    <text evidence="6">The sequence shown here is derived from an EMBL/GenBank/DDBJ whole genome shotgun (WGS) entry which is preliminary data.</text>
</comment>
<keyword evidence="3" id="KW-0276">Fatty acid metabolism</keyword>
<organism evidence="6 7">
    <name type="scientific">Rhodococcus wratislaviensis</name>
    <name type="common">Tsukamurella wratislaviensis</name>
    <dbReference type="NCBI Taxonomy" id="44752"/>
    <lineage>
        <taxon>Bacteria</taxon>
        <taxon>Bacillati</taxon>
        <taxon>Actinomycetota</taxon>
        <taxon>Actinomycetes</taxon>
        <taxon>Mycobacteriales</taxon>
        <taxon>Nocardiaceae</taxon>
        <taxon>Rhodococcus</taxon>
    </lineage>
</organism>
<evidence type="ECO:0000256" key="1">
    <source>
        <dbReference type="ARBA" id="ARBA00022490"/>
    </source>
</evidence>
<dbReference type="InterPro" id="IPR052365">
    <property type="entry name" value="THEM4/THEM5_acyl-CoA_thioest"/>
</dbReference>
<evidence type="ECO:0000313" key="6">
    <source>
        <dbReference type="EMBL" id="GCE44315.1"/>
    </source>
</evidence>
<sequence length="223" mass="23428">MQWTVPDIRKELSRYTRGDPHLTAQPVGGPLDEAAVAVRRIIEALARSSPDAAHLPGATAELERIAASFEDRIRPVALQLSEMWRGEGIARHDPATGPENPIAPPLSMHDAGDGWAEGTVTLGLPYQGPPGNVHGGVCALLLDAALAVANHLAGTNGMTAQLDVTYTLPTPLYVPLTVRAKQLRQDGRKRYTVGEIVADGQVRATANGLFIAPPASSGKGGSA</sequence>
<evidence type="ECO:0000313" key="7">
    <source>
        <dbReference type="Proteomes" id="UP000287519"/>
    </source>
</evidence>
<proteinExistence type="predicted"/>
<evidence type="ECO:0000256" key="3">
    <source>
        <dbReference type="ARBA" id="ARBA00022832"/>
    </source>
</evidence>
<feature type="domain" description="RHA1-ro05818 N-terminal helical" evidence="5">
    <location>
        <begin position="22"/>
        <end position="71"/>
    </location>
</feature>
<keyword evidence="2" id="KW-0378">Hydrolase</keyword>